<evidence type="ECO:0000259" key="9">
    <source>
        <dbReference type="Pfam" id="PF13231"/>
    </source>
</evidence>
<dbReference type="AlphaFoldDB" id="A0A1Q5ZV20"/>
<gene>
    <name evidence="10" type="ORF">RG47T_0974</name>
</gene>
<feature type="transmembrane region" description="Helical" evidence="8">
    <location>
        <begin position="154"/>
        <end position="185"/>
    </location>
</feature>
<reference evidence="10 11" key="1">
    <citation type="submission" date="2016-11" db="EMBL/GenBank/DDBJ databases">
        <title>Whole Genome Sequencing of Mucilaginibacter polytrichastri RG4-7(T) isolated from the moss sample.</title>
        <authorList>
            <person name="Li Y."/>
        </authorList>
    </citation>
    <scope>NUCLEOTIDE SEQUENCE [LARGE SCALE GENOMIC DNA]</scope>
    <source>
        <strain evidence="10 11">RG4-7</strain>
    </source>
</reference>
<evidence type="ECO:0000256" key="4">
    <source>
        <dbReference type="ARBA" id="ARBA00022679"/>
    </source>
</evidence>
<organism evidence="10 11">
    <name type="scientific">Mucilaginibacter polytrichastri</name>
    <dbReference type="NCBI Taxonomy" id="1302689"/>
    <lineage>
        <taxon>Bacteria</taxon>
        <taxon>Pseudomonadati</taxon>
        <taxon>Bacteroidota</taxon>
        <taxon>Sphingobacteriia</taxon>
        <taxon>Sphingobacteriales</taxon>
        <taxon>Sphingobacteriaceae</taxon>
        <taxon>Mucilaginibacter</taxon>
    </lineage>
</organism>
<feature type="transmembrane region" description="Helical" evidence="8">
    <location>
        <begin position="79"/>
        <end position="97"/>
    </location>
</feature>
<dbReference type="PANTHER" id="PTHR33908:SF11">
    <property type="entry name" value="MEMBRANE PROTEIN"/>
    <property type="match status" value="1"/>
</dbReference>
<dbReference type="Pfam" id="PF13231">
    <property type="entry name" value="PMT_2"/>
    <property type="match status" value="1"/>
</dbReference>
<keyword evidence="11" id="KW-1185">Reference proteome</keyword>
<evidence type="ECO:0000256" key="2">
    <source>
        <dbReference type="ARBA" id="ARBA00022475"/>
    </source>
</evidence>
<dbReference type="InterPro" id="IPR038731">
    <property type="entry name" value="RgtA/B/C-like"/>
</dbReference>
<keyword evidence="4" id="KW-0808">Transferase</keyword>
<keyword evidence="6 8" id="KW-1133">Transmembrane helix</keyword>
<evidence type="ECO:0000256" key="1">
    <source>
        <dbReference type="ARBA" id="ARBA00004651"/>
    </source>
</evidence>
<comment type="caution">
    <text evidence="10">The sequence shown here is derived from an EMBL/GenBank/DDBJ whole genome shotgun (WGS) entry which is preliminary data.</text>
</comment>
<dbReference type="GO" id="GO:0005886">
    <property type="term" value="C:plasma membrane"/>
    <property type="evidence" value="ECO:0007669"/>
    <property type="project" value="UniProtKB-SubCell"/>
</dbReference>
<dbReference type="RefSeq" id="WP_074488354.1">
    <property type="nucleotide sequence ID" value="NZ_FPAM01000001.1"/>
</dbReference>
<evidence type="ECO:0000256" key="6">
    <source>
        <dbReference type="ARBA" id="ARBA00022989"/>
    </source>
</evidence>
<proteinExistence type="predicted"/>
<feature type="transmembrane region" description="Helical" evidence="8">
    <location>
        <begin position="296"/>
        <end position="313"/>
    </location>
</feature>
<keyword evidence="3" id="KW-0328">Glycosyltransferase</keyword>
<keyword evidence="7 8" id="KW-0472">Membrane</keyword>
<feature type="transmembrane region" description="Helical" evidence="8">
    <location>
        <begin position="325"/>
        <end position="346"/>
    </location>
</feature>
<keyword evidence="5 8" id="KW-0812">Transmembrane</keyword>
<dbReference type="GO" id="GO:0016763">
    <property type="term" value="F:pentosyltransferase activity"/>
    <property type="evidence" value="ECO:0007669"/>
    <property type="project" value="TreeGrafter"/>
</dbReference>
<name>A0A1Q5ZV20_9SPHI</name>
<evidence type="ECO:0000256" key="7">
    <source>
        <dbReference type="ARBA" id="ARBA00023136"/>
    </source>
</evidence>
<feature type="transmembrane region" description="Helical" evidence="8">
    <location>
        <begin position="247"/>
        <end position="266"/>
    </location>
</feature>
<feature type="transmembrane region" description="Helical" evidence="8">
    <location>
        <begin position="12"/>
        <end position="34"/>
    </location>
</feature>
<feature type="transmembrane region" description="Helical" evidence="8">
    <location>
        <begin position="197"/>
        <end position="217"/>
    </location>
</feature>
<sequence>MPYRNRKPTYGNFILIFVGIKILFNLLAISHFGFHRDELLHLALGDHLAWGYKEVPPFIAFLAGIINHVFGSSVAATRIFPTLFAAMMVWFTGKLVVEFGGRRLAITIACLTLIFSPAFAGSDYLFQPVVFDQFWWLVTVCLLVKYLNTRNVNYMYLVGAAVGLGILTKYTMLFFVVALVIGLLISKQRKVLWSKPFLISALIAFVIVLPNFIWQITHHMPVFTHMSMLQKQQLEYNNPADFIEQQFLLNGVGLFVWVIGLIFLFASYKLRKYIFLGIAYLLVFLFLLKMNGKSYYLFPAYPMLFAAGAYMLERWIKTSWRFLRGAIIILLTLPNLVFFPLALPFLTLTETLAYTKWTVEKMPVTKFIVTWEDKKQHPLTQDYADMLSWEEMVAKTAKIYFSLSPEEQAHTIIFADNYGEAGAFQHFGPKYHLPAIVCLSSSFALWAPATIAPQNLIYVSDDKDVSDLKPVSASIELKDEITNPLAREYGTGIFLLRGMKPAITKIYEKSLKEKLSK</sequence>
<protein>
    <recommendedName>
        <fullName evidence="9">Glycosyltransferase RgtA/B/C/D-like domain-containing protein</fullName>
    </recommendedName>
</protein>
<evidence type="ECO:0000256" key="5">
    <source>
        <dbReference type="ARBA" id="ARBA00022692"/>
    </source>
</evidence>
<evidence type="ECO:0000256" key="8">
    <source>
        <dbReference type="SAM" id="Phobius"/>
    </source>
</evidence>
<dbReference type="STRING" id="1302689.RG47T_0974"/>
<evidence type="ECO:0000256" key="3">
    <source>
        <dbReference type="ARBA" id="ARBA00022676"/>
    </source>
</evidence>
<dbReference type="OrthoDB" id="9813729at2"/>
<feature type="domain" description="Glycosyltransferase RgtA/B/C/D-like" evidence="9">
    <location>
        <begin position="55"/>
        <end position="214"/>
    </location>
</feature>
<feature type="transmembrane region" description="Helical" evidence="8">
    <location>
        <begin position="104"/>
        <end position="126"/>
    </location>
</feature>
<evidence type="ECO:0000313" key="11">
    <source>
        <dbReference type="Proteomes" id="UP000186720"/>
    </source>
</evidence>
<evidence type="ECO:0000313" key="10">
    <source>
        <dbReference type="EMBL" id="OKS85528.1"/>
    </source>
</evidence>
<dbReference type="EMBL" id="MPPL01000001">
    <property type="protein sequence ID" value="OKS85528.1"/>
    <property type="molecule type" value="Genomic_DNA"/>
</dbReference>
<accession>A0A1Q5ZV20</accession>
<dbReference type="GO" id="GO:0009103">
    <property type="term" value="P:lipopolysaccharide biosynthetic process"/>
    <property type="evidence" value="ECO:0007669"/>
    <property type="project" value="UniProtKB-ARBA"/>
</dbReference>
<dbReference type="PANTHER" id="PTHR33908">
    <property type="entry name" value="MANNOSYLTRANSFERASE YKCB-RELATED"/>
    <property type="match status" value="1"/>
</dbReference>
<dbReference type="Proteomes" id="UP000186720">
    <property type="component" value="Unassembled WGS sequence"/>
</dbReference>
<feature type="transmembrane region" description="Helical" evidence="8">
    <location>
        <begin position="273"/>
        <end position="290"/>
    </location>
</feature>
<comment type="subcellular location">
    <subcellularLocation>
        <location evidence="1">Cell membrane</location>
        <topology evidence="1">Multi-pass membrane protein</topology>
    </subcellularLocation>
</comment>
<keyword evidence="2" id="KW-1003">Cell membrane</keyword>
<dbReference type="InterPro" id="IPR050297">
    <property type="entry name" value="LipidA_mod_glycosyltrf_83"/>
</dbReference>